<name>A0A2Z4Q721_9CAUD</name>
<dbReference type="KEGG" id="vg:54993256"/>
<evidence type="ECO:0000313" key="2">
    <source>
        <dbReference type="Proteomes" id="UP000250535"/>
    </source>
</evidence>
<dbReference type="Pfam" id="PF04883">
    <property type="entry name" value="HK97-gp10_like"/>
    <property type="match status" value="1"/>
</dbReference>
<dbReference type="InterPro" id="IPR010064">
    <property type="entry name" value="HK97-gp10_tail"/>
</dbReference>
<dbReference type="RefSeq" id="YP_009802701.1">
    <property type="nucleotide sequence ID" value="NC_047987.1"/>
</dbReference>
<proteinExistence type="predicted"/>
<sequence>MAKVKVSMSRGATVKVIGPMVDQAAYRAAQASRGRAISNIRAAGRVDTGAMIAGLQVRVLARGGLNVAYAVYSSAPYAVYQEYGTRAHGPRTASVMVFTPKGGGTVFATWVRGVTPAYFMTRAMQSAKASDAVA</sequence>
<accession>A0A2Z4Q721</accession>
<protein>
    <submittedName>
        <fullName evidence="1">Uncharacterized protein</fullName>
    </submittedName>
</protein>
<evidence type="ECO:0000313" key="1">
    <source>
        <dbReference type="EMBL" id="AWY05283.1"/>
    </source>
</evidence>
<keyword evidence="2" id="KW-1185">Reference proteome</keyword>
<dbReference type="Proteomes" id="UP000250535">
    <property type="component" value="Segment"/>
</dbReference>
<dbReference type="GeneID" id="54993256"/>
<reference evidence="1 2" key="1">
    <citation type="submission" date="2018-04" db="EMBL/GenBank/DDBJ databases">
        <authorList>
            <person name="Harrington T."/>
            <person name="Washburn E."/>
            <person name="Bricker J."/>
            <person name="McKinney A."/>
            <person name="Betsko A.J."/>
            <person name="Garlena R.A."/>
            <person name="Russell D.A."/>
            <person name="Pope W.A."/>
            <person name="Jacobs-Sera D."/>
            <person name="Hatfull G.F."/>
        </authorList>
    </citation>
    <scope>NUCLEOTIDE SEQUENCE [LARGE SCALE GENOMIC DNA]</scope>
</reference>
<gene>
    <name evidence="1" type="primary">29</name>
    <name evidence="1" type="ORF">SEA_MEMENTOMORI_29</name>
</gene>
<dbReference type="EMBL" id="MH271303">
    <property type="protein sequence ID" value="AWY05283.1"/>
    <property type="molecule type" value="Genomic_DNA"/>
</dbReference>
<organism evidence="1 2">
    <name type="scientific">Microbacterium phage MementoMori</name>
    <dbReference type="NCBI Taxonomy" id="2201436"/>
    <lineage>
        <taxon>Viruses</taxon>
        <taxon>Duplodnaviria</taxon>
        <taxon>Heunggongvirae</taxon>
        <taxon>Uroviricota</taxon>
        <taxon>Caudoviricetes</taxon>
        <taxon>Kutznervirinae</taxon>
        <taxon>Mementomorivirus</taxon>
        <taxon>Mementomorivirus mementomori</taxon>
    </lineage>
</organism>